<organism evidence="5 6">
    <name type="scientific">Prevotella jejuni</name>
    <dbReference type="NCBI Taxonomy" id="1177574"/>
    <lineage>
        <taxon>Bacteria</taxon>
        <taxon>Pseudomonadati</taxon>
        <taxon>Bacteroidota</taxon>
        <taxon>Bacteroidia</taxon>
        <taxon>Bacteroidales</taxon>
        <taxon>Prevotellaceae</taxon>
        <taxon>Prevotella</taxon>
    </lineage>
</organism>
<dbReference type="AlphaFoldDB" id="A0A2N9QRT9"/>
<reference evidence="5 6" key="1">
    <citation type="submission" date="2017-06" db="EMBL/GenBank/DDBJ databases">
        <authorList>
            <person name="Varghese N."/>
            <person name="Submissions S."/>
        </authorList>
    </citation>
    <scope>NUCLEOTIDE SEQUENCE [LARGE SCALE GENOMIC DNA]</scope>
    <source>
        <strain evidence="5 6">DSM 26989</strain>
    </source>
</reference>
<dbReference type="OrthoDB" id="905020at2"/>
<sequence length="770" mass="86334">MRRILLICLLSQLVVLSYAQSVMGKVVDTHHAPIPFANVVLLNAKDSTFMAGTVTKEDGSFSLETGGSNNILKVSSIGYVTTLIAFKSGNIGDIILDEGNRTLAEVIVKGSLPQYKAVAGGLNIDIHNSLLKDVGTANDVVSMLPGIEGNNGNFTVFAKGTPEIYINNRKVHNASELKYLKSNEIKSIDIITTPGARYNSEVGSVIRISTIKNTSSGIGVTAFGQGEYARKWTTYDDAAIKYHTGGLEVTGALSFTNGYNAADATITDDFKSNGNHINILQVCPNDFWYTIADGKIGASYDIGGNNLIGLSYKLDGSIYEGGHANTQQTITRNQVLEGYVDQQMTILENENPQHEANLYYLGKVGKLGIDLNGTWVWKKSSRNQMSAESSEELEGRLIHSSSTNRNRMLAAKLILTYPIWKGEVSVGSEVSHTKTHGLYNNVEQILTSSDDEIRESNTALFAEYCAPFGNFNIVAGLRYEDVKSYYYSFGELQTGQSRDYNDLFPNVSIGWHHRLAEVQFSYGKRISRPSYQSLSSNVQYDNRYEYEGGNPLLRPTIIHNVDLLFTYSWLHLAAGYNYRKDARFSFADLYQEDSEITIWRNKNFDKQQSFNASITLSPKFGFYKPSLLLGYWQQFLDVKQYGVSEDLNKPLWKMDFRNWFEINNTCKAMLYLRYRSGYDDGFTRNKHSFSVNLRLQKDFLQKSLTVSLYANDIFKQQRNCWTGYYSVATMTKDSYGYTRIIGISVSYNFNNTGKGKYKGTGAGNDEKSRL</sequence>
<protein>
    <submittedName>
        <fullName evidence="5">Outer membrane receptor proteins, mostly Fe transport</fullName>
    </submittedName>
</protein>
<evidence type="ECO:0000313" key="5">
    <source>
        <dbReference type="EMBL" id="SNR86406.1"/>
    </source>
</evidence>
<dbReference type="SUPFAM" id="SSF56935">
    <property type="entry name" value="Porins"/>
    <property type="match status" value="1"/>
</dbReference>
<dbReference type="PANTHER" id="PTHR40980:SF4">
    <property type="entry name" value="TONB-DEPENDENT RECEPTOR-LIKE BETA-BARREL DOMAIN-CONTAINING PROTEIN"/>
    <property type="match status" value="1"/>
</dbReference>
<name>A0A2N9QRT9_9BACT</name>
<keyword evidence="6" id="KW-1185">Reference proteome</keyword>
<comment type="caution">
    <text evidence="5">The sequence shown here is derived from an EMBL/GenBank/DDBJ whole genome shotgun (WGS) entry which is preliminary data.</text>
</comment>
<dbReference type="EMBL" id="FZNZ01000015">
    <property type="protein sequence ID" value="SNR86406.1"/>
    <property type="molecule type" value="Genomic_DNA"/>
</dbReference>
<dbReference type="Proteomes" id="UP000198427">
    <property type="component" value="Unassembled WGS sequence"/>
</dbReference>
<dbReference type="RefSeq" id="WP_089366296.1">
    <property type="nucleotide sequence ID" value="NZ_CP023864.1"/>
</dbReference>
<dbReference type="KEGG" id="pje:CRM71_14340"/>
<dbReference type="InterPro" id="IPR036942">
    <property type="entry name" value="Beta-barrel_TonB_sf"/>
</dbReference>
<feature type="domain" description="Outer membrane protein beta-barrel" evidence="4">
    <location>
        <begin position="385"/>
        <end position="747"/>
    </location>
</feature>
<dbReference type="InterPro" id="IPR041700">
    <property type="entry name" value="OMP_b-brl_3"/>
</dbReference>
<evidence type="ECO:0000256" key="3">
    <source>
        <dbReference type="ARBA" id="ARBA00023237"/>
    </source>
</evidence>
<evidence type="ECO:0000313" key="6">
    <source>
        <dbReference type="Proteomes" id="UP000198427"/>
    </source>
</evidence>
<proteinExistence type="predicted"/>
<dbReference type="Pfam" id="PF14905">
    <property type="entry name" value="OMP_b-brl_3"/>
    <property type="match status" value="1"/>
</dbReference>
<dbReference type="GO" id="GO:0009279">
    <property type="term" value="C:cell outer membrane"/>
    <property type="evidence" value="ECO:0007669"/>
    <property type="project" value="UniProtKB-SubCell"/>
</dbReference>
<dbReference type="InterPro" id="IPR008969">
    <property type="entry name" value="CarboxyPept-like_regulatory"/>
</dbReference>
<accession>A0A2N9QRT9</accession>
<comment type="subcellular location">
    <subcellularLocation>
        <location evidence="1">Cell outer membrane</location>
    </subcellularLocation>
</comment>
<dbReference type="PANTHER" id="PTHR40980">
    <property type="entry name" value="PLUG DOMAIN-CONTAINING PROTEIN"/>
    <property type="match status" value="1"/>
</dbReference>
<keyword evidence="5" id="KW-0675">Receptor</keyword>
<dbReference type="SUPFAM" id="SSF49464">
    <property type="entry name" value="Carboxypeptidase regulatory domain-like"/>
    <property type="match status" value="1"/>
</dbReference>
<keyword evidence="3" id="KW-0998">Cell outer membrane</keyword>
<dbReference type="Pfam" id="PF13715">
    <property type="entry name" value="CarbopepD_reg_2"/>
    <property type="match status" value="1"/>
</dbReference>
<dbReference type="Gene3D" id="2.40.170.20">
    <property type="entry name" value="TonB-dependent receptor, beta-barrel domain"/>
    <property type="match status" value="1"/>
</dbReference>
<gene>
    <name evidence="5" type="ORF">SAMN06265364_11544</name>
</gene>
<evidence type="ECO:0000259" key="4">
    <source>
        <dbReference type="Pfam" id="PF14905"/>
    </source>
</evidence>
<dbReference type="GeneID" id="94030486"/>
<evidence type="ECO:0000256" key="2">
    <source>
        <dbReference type="ARBA" id="ARBA00023136"/>
    </source>
</evidence>
<keyword evidence="2" id="KW-0472">Membrane</keyword>
<evidence type="ECO:0000256" key="1">
    <source>
        <dbReference type="ARBA" id="ARBA00004442"/>
    </source>
</evidence>